<dbReference type="Proteomes" id="UP000256977">
    <property type="component" value="Unassembled WGS sequence"/>
</dbReference>
<evidence type="ECO:0000313" key="7">
    <source>
        <dbReference type="Proteomes" id="UP000256977"/>
    </source>
</evidence>
<sequence>MIKPKRTSNRDVVLRIAAALFLERGYQVTSMDDIVAASKVSKTNIYYHFKSKEELLSAILEQLIEHYDRLIGDVIAQTQLPVMERLGRFAALLAENQSDSLGGCPFLTLYVQTSHEHAWVRERIGVFFRKQIGALENLLQQGIDKGELKPDLPAARTAAMIVSTIEGALFLQHTGQEGDILQNIIHTLAFLLK</sequence>
<dbReference type="Gene3D" id="1.10.357.10">
    <property type="entry name" value="Tetracycline Repressor, domain 2"/>
    <property type="match status" value="1"/>
</dbReference>
<evidence type="ECO:0000256" key="1">
    <source>
        <dbReference type="ARBA" id="ARBA00023015"/>
    </source>
</evidence>
<proteinExistence type="predicted"/>
<dbReference type="AlphaFoldDB" id="A0A3D9IUF9"/>
<organism evidence="6 7">
    <name type="scientific">Cohnella phaseoli</name>
    <dbReference type="NCBI Taxonomy" id="456490"/>
    <lineage>
        <taxon>Bacteria</taxon>
        <taxon>Bacillati</taxon>
        <taxon>Bacillota</taxon>
        <taxon>Bacilli</taxon>
        <taxon>Bacillales</taxon>
        <taxon>Paenibacillaceae</taxon>
        <taxon>Cohnella</taxon>
    </lineage>
</organism>
<dbReference type="RefSeq" id="WP_181917859.1">
    <property type="nucleotide sequence ID" value="NZ_QRDZ01000019.1"/>
</dbReference>
<dbReference type="PROSITE" id="PS50977">
    <property type="entry name" value="HTH_TETR_2"/>
    <property type="match status" value="1"/>
</dbReference>
<dbReference type="PRINTS" id="PR00455">
    <property type="entry name" value="HTHTETR"/>
</dbReference>
<dbReference type="PANTHER" id="PTHR47506">
    <property type="entry name" value="TRANSCRIPTIONAL REGULATORY PROTEIN"/>
    <property type="match status" value="1"/>
</dbReference>
<dbReference type="Gene3D" id="1.10.10.60">
    <property type="entry name" value="Homeodomain-like"/>
    <property type="match status" value="1"/>
</dbReference>
<dbReference type="PROSITE" id="PS01081">
    <property type="entry name" value="HTH_TETR_1"/>
    <property type="match status" value="1"/>
</dbReference>
<dbReference type="EMBL" id="QRDZ01000019">
    <property type="protein sequence ID" value="RED65400.1"/>
    <property type="molecule type" value="Genomic_DNA"/>
</dbReference>
<name>A0A3D9IUF9_9BACL</name>
<feature type="DNA-binding region" description="H-T-H motif" evidence="4">
    <location>
        <begin position="30"/>
        <end position="49"/>
    </location>
</feature>
<comment type="caution">
    <text evidence="6">The sequence shown here is derived from an EMBL/GenBank/DDBJ whole genome shotgun (WGS) entry which is preliminary data.</text>
</comment>
<keyword evidence="7" id="KW-1185">Reference proteome</keyword>
<dbReference type="InterPro" id="IPR011075">
    <property type="entry name" value="TetR_C"/>
</dbReference>
<dbReference type="Pfam" id="PF00440">
    <property type="entry name" value="TetR_N"/>
    <property type="match status" value="1"/>
</dbReference>
<dbReference type="PANTHER" id="PTHR47506:SF3">
    <property type="entry name" value="HTH-TYPE TRANSCRIPTIONAL REGULATOR LMRA"/>
    <property type="match status" value="1"/>
</dbReference>
<feature type="domain" description="HTH tetR-type" evidence="5">
    <location>
        <begin position="7"/>
        <end position="67"/>
    </location>
</feature>
<reference evidence="6 7" key="1">
    <citation type="submission" date="2018-07" db="EMBL/GenBank/DDBJ databases">
        <title>Genomic Encyclopedia of Type Strains, Phase III (KMG-III): the genomes of soil and plant-associated and newly described type strains.</title>
        <authorList>
            <person name="Whitman W."/>
        </authorList>
    </citation>
    <scope>NUCLEOTIDE SEQUENCE [LARGE SCALE GENOMIC DNA]</scope>
    <source>
        <strain evidence="6 7">CECT 7287</strain>
    </source>
</reference>
<dbReference type="Pfam" id="PF16925">
    <property type="entry name" value="TetR_C_13"/>
    <property type="match status" value="1"/>
</dbReference>
<evidence type="ECO:0000256" key="4">
    <source>
        <dbReference type="PROSITE-ProRule" id="PRU00335"/>
    </source>
</evidence>
<protein>
    <submittedName>
        <fullName evidence="6">TetR family transcriptional regulator</fullName>
    </submittedName>
</protein>
<dbReference type="InterPro" id="IPR009057">
    <property type="entry name" value="Homeodomain-like_sf"/>
</dbReference>
<keyword evidence="2 4" id="KW-0238">DNA-binding</keyword>
<dbReference type="SUPFAM" id="SSF46689">
    <property type="entry name" value="Homeodomain-like"/>
    <property type="match status" value="1"/>
</dbReference>
<dbReference type="GO" id="GO:0003677">
    <property type="term" value="F:DNA binding"/>
    <property type="evidence" value="ECO:0007669"/>
    <property type="project" value="UniProtKB-UniRule"/>
</dbReference>
<evidence type="ECO:0000256" key="2">
    <source>
        <dbReference type="ARBA" id="ARBA00023125"/>
    </source>
</evidence>
<evidence type="ECO:0000313" key="6">
    <source>
        <dbReference type="EMBL" id="RED65400.1"/>
    </source>
</evidence>
<evidence type="ECO:0000259" key="5">
    <source>
        <dbReference type="PROSITE" id="PS50977"/>
    </source>
</evidence>
<dbReference type="InterPro" id="IPR001647">
    <property type="entry name" value="HTH_TetR"/>
</dbReference>
<accession>A0A3D9IUF9</accession>
<keyword evidence="1" id="KW-0805">Transcription regulation</keyword>
<evidence type="ECO:0000256" key="3">
    <source>
        <dbReference type="ARBA" id="ARBA00023163"/>
    </source>
</evidence>
<gene>
    <name evidence="6" type="ORF">DFP98_11931</name>
</gene>
<dbReference type="InterPro" id="IPR023772">
    <property type="entry name" value="DNA-bd_HTH_TetR-type_CS"/>
</dbReference>
<dbReference type="InterPro" id="IPR036271">
    <property type="entry name" value="Tet_transcr_reg_TetR-rel_C_sf"/>
</dbReference>
<keyword evidence="3" id="KW-0804">Transcription</keyword>
<dbReference type="SUPFAM" id="SSF48498">
    <property type="entry name" value="Tetracyclin repressor-like, C-terminal domain"/>
    <property type="match status" value="1"/>
</dbReference>